<proteinExistence type="predicted"/>
<sequence>MDGRFSHVAGLSTLFKHVFLSLTETLQDGHVVLSSSGKVKRFWLVHFQKKYVQRQLSRRHGTCSQCGTCCKMLFTCPLLTRQRGCLWYSTCRPQSCRIFPIDQRDIDEVALCGGQCGYSFIREGSAKAKKEAVQTEKETDRNETVG</sequence>
<name>A0A840US52_9BACT</name>
<dbReference type="Proteomes" id="UP000539642">
    <property type="component" value="Unassembled WGS sequence"/>
</dbReference>
<feature type="region of interest" description="Disordered" evidence="1">
    <location>
        <begin position="126"/>
        <end position="146"/>
    </location>
</feature>
<dbReference type="AlphaFoldDB" id="A0A840US52"/>
<dbReference type="RefSeq" id="WP_183351860.1">
    <property type="nucleotide sequence ID" value="NZ_JACHEO010000018.1"/>
</dbReference>
<organism evidence="2 3">
    <name type="scientific">Desulfoprunum benzoelyticum</name>
    <dbReference type="NCBI Taxonomy" id="1506996"/>
    <lineage>
        <taxon>Bacteria</taxon>
        <taxon>Pseudomonadati</taxon>
        <taxon>Thermodesulfobacteriota</taxon>
        <taxon>Desulfobulbia</taxon>
        <taxon>Desulfobulbales</taxon>
        <taxon>Desulfobulbaceae</taxon>
        <taxon>Desulfoprunum</taxon>
    </lineage>
</organism>
<comment type="caution">
    <text evidence="2">The sequence shown here is derived from an EMBL/GenBank/DDBJ whole genome shotgun (WGS) entry which is preliminary data.</text>
</comment>
<evidence type="ECO:0000256" key="1">
    <source>
        <dbReference type="SAM" id="MobiDB-lite"/>
    </source>
</evidence>
<accession>A0A840US52</accession>
<evidence type="ECO:0000313" key="2">
    <source>
        <dbReference type="EMBL" id="MBB5349047.1"/>
    </source>
</evidence>
<evidence type="ECO:0000313" key="3">
    <source>
        <dbReference type="Proteomes" id="UP000539642"/>
    </source>
</evidence>
<gene>
    <name evidence="2" type="ORF">HNQ81_002794</name>
</gene>
<protein>
    <submittedName>
        <fullName evidence="2">Bacterioferritin-associated ferredoxin</fullName>
    </submittedName>
</protein>
<dbReference type="EMBL" id="JACHEO010000018">
    <property type="protein sequence ID" value="MBB5349047.1"/>
    <property type="molecule type" value="Genomic_DNA"/>
</dbReference>
<reference evidence="2 3" key="1">
    <citation type="submission" date="2020-08" db="EMBL/GenBank/DDBJ databases">
        <title>Genomic Encyclopedia of Type Strains, Phase IV (KMG-IV): sequencing the most valuable type-strain genomes for metagenomic binning, comparative biology and taxonomic classification.</title>
        <authorList>
            <person name="Goeker M."/>
        </authorList>
    </citation>
    <scope>NUCLEOTIDE SEQUENCE [LARGE SCALE GENOMIC DNA]</scope>
    <source>
        <strain evidence="2 3">DSM 28570</strain>
    </source>
</reference>
<keyword evidence="3" id="KW-1185">Reference proteome</keyword>